<feature type="region of interest" description="Disordered" evidence="2">
    <location>
        <begin position="485"/>
        <end position="510"/>
    </location>
</feature>
<dbReference type="AlphaFoldDB" id="A0A495JHR3"/>
<name>A0A495JHR3_9ACTN</name>
<feature type="compositionally biased region" description="Pro residues" evidence="2">
    <location>
        <begin position="137"/>
        <end position="148"/>
    </location>
</feature>
<feature type="compositionally biased region" description="Basic and acidic residues" evidence="2">
    <location>
        <begin position="406"/>
        <end position="446"/>
    </location>
</feature>
<accession>A0A495JHR3</accession>
<keyword evidence="1" id="KW-0175">Coiled coil</keyword>
<evidence type="ECO:0000313" key="4">
    <source>
        <dbReference type="EMBL" id="RKR88437.1"/>
    </source>
</evidence>
<dbReference type="PANTHER" id="PTHR15073:SF1">
    <property type="entry name" value="RETICULOCYTE-BINDING PROTEIN HOMOLOG 2A"/>
    <property type="match status" value="1"/>
</dbReference>
<proteinExistence type="predicted"/>
<evidence type="ECO:0000259" key="3">
    <source>
        <dbReference type="Pfam" id="PF06054"/>
    </source>
</evidence>
<evidence type="ECO:0000256" key="2">
    <source>
        <dbReference type="SAM" id="MobiDB-lite"/>
    </source>
</evidence>
<dbReference type="GO" id="GO:0000226">
    <property type="term" value="P:microtubule cytoskeleton organization"/>
    <property type="evidence" value="ECO:0007669"/>
    <property type="project" value="TreeGrafter"/>
</dbReference>
<keyword evidence="5" id="KW-1185">Reference proteome</keyword>
<protein>
    <submittedName>
        <fullName evidence="4">Competence protein CoiA-like protein</fullName>
    </submittedName>
</protein>
<dbReference type="GO" id="GO:0015630">
    <property type="term" value="C:microtubule cytoskeleton"/>
    <property type="evidence" value="ECO:0007669"/>
    <property type="project" value="TreeGrafter"/>
</dbReference>
<dbReference type="InterPro" id="IPR010330">
    <property type="entry name" value="CoiA_nuc"/>
</dbReference>
<dbReference type="RefSeq" id="WP_211349211.1">
    <property type="nucleotide sequence ID" value="NZ_RBKT01000001.1"/>
</dbReference>
<organism evidence="4 5">
    <name type="scientific">Micromonospora pisi</name>
    <dbReference type="NCBI Taxonomy" id="589240"/>
    <lineage>
        <taxon>Bacteria</taxon>
        <taxon>Bacillati</taxon>
        <taxon>Actinomycetota</taxon>
        <taxon>Actinomycetes</taxon>
        <taxon>Micromonosporales</taxon>
        <taxon>Micromonosporaceae</taxon>
        <taxon>Micromonospora</taxon>
    </lineage>
</organism>
<feature type="domain" description="Competence protein CoiA nuclease-like" evidence="3">
    <location>
        <begin position="233"/>
        <end position="313"/>
    </location>
</feature>
<reference evidence="4 5" key="1">
    <citation type="submission" date="2018-10" db="EMBL/GenBank/DDBJ databases">
        <title>Sequencing the genomes of 1000 actinobacteria strains.</title>
        <authorList>
            <person name="Klenk H.-P."/>
        </authorList>
    </citation>
    <scope>NUCLEOTIDE SEQUENCE [LARGE SCALE GENOMIC DNA]</scope>
    <source>
        <strain evidence="4 5">DSM 45175</strain>
    </source>
</reference>
<evidence type="ECO:0000256" key="1">
    <source>
        <dbReference type="ARBA" id="ARBA00023054"/>
    </source>
</evidence>
<dbReference type="InterPro" id="IPR051483">
    <property type="entry name" value="MAP7_domain-containing"/>
</dbReference>
<gene>
    <name evidence="4" type="ORF">BDK92_2764</name>
</gene>
<feature type="compositionally biased region" description="Pro residues" evidence="2">
    <location>
        <begin position="116"/>
        <end position="130"/>
    </location>
</feature>
<dbReference type="Proteomes" id="UP000277671">
    <property type="component" value="Unassembled WGS sequence"/>
</dbReference>
<evidence type="ECO:0000313" key="5">
    <source>
        <dbReference type="Proteomes" id="UP000277671"/>
    </source>
</evidence>
<dbReference type="EMBL" id="RBKT01000001">
    <property type="protein sequence ID" value="RKR88437.1"/>
    <property type="molecule type" value="Genomic_DNA"/>
</dbReference>
<dbReference type="Pfam" id="PF06054">
    <property type="entry name" value="CoiA_nuc"/>
    <property type="match status" value="1"/>
</dbReference>
<feature type="region of interest" description="Disordered" evidence="2">
    <location>
        <begin position="405"/>
        <end position="446"/>
    </location>
</feature>
<dbReference type="PANTHER" id="PTHR15073">
    <property type="entry name" value="MICROTUBULE-ASSOCIATED PROTEIN"/>
    <property type="match status" value="1"/>
</dbReference>
<sequence length="631" mass="72127">MPDLDLASKRARVVSTGGNTKWVFCQAGGAMLLPRLVAGRAHGPVFLAGCKPTRVVATVDLCLVTGWVWLSYRRAAEIFEHATWPLANSVDREQGWTLHQLRHAMPSHEAENGTRTPPPCSPAPGTPPCAPWSVTPDPVPKWSPPPTRPPLAEPDKAADMAFAAIHPEVGRIDATLPDLGRGLSWDQVHKTRPRVALRCPDCGYGVHAKVSARKLRYFAHDPGRPADCAWLNESLEHHLLKLELATAIRAADWHAELEVRAPDGTWRADVLASSHDGTQRIAWEAQLSPITNEEIQERTERYRAEGIGVCWVSPGGKALWLGAVPSVRVQEPREDRPWTVVDGPASFSFEHGTWIAVDDLELTAFIRWVLHGQTQVHRVRPRYRNVWFASRSWRRRPLVWTTSPHVDTETRHEAMRQRQEERKRQREEQERRAEQQRKAEAEARRIEEERQREAQRQEQERQRKIWEAEQAARWEEQQRQRAIEAEQARQRREAEERQRQEQARAAEEQRLRQEQHEQLVAGQWWAVLSPAQVQELRDAVAEPLWKKQATRAEFDAQGASADSAYGIAIYTRRRLHGILRPSPASLHRLPPVVLIYVRNAREAHQLTDTGNVDPGRVIHFNLPDHEQMSLI</sequence>
<feature type="region of interest" description="Disordered" evidence="2">
    <location>
        <begin position="106"/>
        <end position="148"/>
    </location>
</feature>
<comment type="caution">
    <text evidence="4">The sequence shown here is derived from an EMBL/GenBank/DDBJ whole genome shotgun (WGS) entry which is preliminary data.</text>
</comment>